<protein>
    <submittedName>
        <fullName evidence="3">Transcription factor GTE10-like</fullName>
    </submittedName>
</protein>
<organism evidence="3 4">
    <name type="scientific">Salvia divinorum</name>
    <name type="common">Maria pastora</name>
    <name type="synonym">Diviner's sage</name>
    <dbReference type="NCBI Taxonomy" id="28513"/>
    <lineage>
        <taxon>Eukaryota</taxon>
        <taxon>Viridiplantae</taxon>
        <taxon>Streptophyta</taxon>
        <taxon>Embryophyta</taxon>
        <taxon>Tracheophyta</taxon>
        <taxon>Spermatophyta</taxon>
        <taxon>Magnoliopsida</taxon>
        <taxon>eudicotyledons</taxon>
        <taxon>Gunneridae</taxon>
        <taxon>Pentapetalae</taxon>
        <taxon>asterids</taxon>
        <taxon>lamiids</taxon>
        <taxon>Lamiales</taxon>
        <taxon>Lamiaceae</taxon>
        <taxon>Nepetoideae</taxon>
        <taxon>Mentheae</taxon>
        <taxon>Salviinae</taxon>
        <taxon>Salvia</taxon>
        <taxon>Salvia subgen. Calosphace</taxon>
    </lineage>
</organism>
<accession>A0ABD1I4G6</accession>
<feature type="signal peptide" evidence="2">
    <location>
        <begin position="1"/>
        <end position="22"/>
    </location>
</feature>
<evidence type="ECO:0000256" key="2">
    <source>
        <dbReference type="SAM" id="SignalP"/>
    </source>
</evidence>
<reference evidence="3 4" key="1">
    <citation type="submission" date="2024-06" db="EMBL/GenBank/DDBJ databases">
        <title>A chromosome level genome sequence of Diviner's sage (Salvia divinorum).</title>
        <authorList>
            <person name="Ford S.A."/>
            <person name="Ro D.-K."/>
            <person name="Ness R.W."/>
            <person name="Phillips M.A."/>
        </authorList>
    </citation>
    <scope>NUCLEOTIDE SEQUENCE [LARGE SCALE GENOMIC DNA]</scope>
    <source>
        <strain evidence="3">SAF-2024a</strain>
        <tissue evidence="3">Leaf</tissue>
    </source>
</reference>
<comment type="caution">
    <text evidence="3">The sequence shown here is derived from an EMBL/GenBank/DDBJ whole genome shotgun (WGS) entry which is preliminary data.</text>
</comment>
<dbReference type="EMBL" id="JBEAFC010000003">
    <property type="protein sequence ID" value="KAL1563625.1"/>
    <property type="molecule type" value="Genomic_DNA"/>
</dbReference>
<dbReference type="PANTHER" id="PTHR46136">
    <property type="entry name" value="TRANSCRIPTION FACTOR GTE8"/>
    <property type="match status" value="1"/>
</dbReference>
<feature type="region of interest" description="Disordered" evidence="1">
    <location>
        <begin position="33"/>
        <end position="106"/>
    </location>
</feature>
<feature type="chain" id="PRO_5044889068" evidence="2">
    <location>
        <begin position="23"/>
        <end position="265"/>
    </location>
</feature>
<keyword evidence="4" id="KW-1185">Reference proteome</keyword>
<evidence type="ECO:0000313" key="4">
    <source>
        <dbReference type="Proteomes" id="UP001567538"/>
    </source>
</evidence>
<dbReference type="Proteomes" id="UP001567538">
    <property type="component" value="Unassembled WGS sequence"/>
</dbReference>
<evidence type="ECO:0000313" key="3">
    <source>
        <dbReference type="EMBL" id="KAL1563625.1"/>
    </source>
</evidence>
<keyword evidence="2" id="KW-0732">Signal</keyword>
<evidence type="ECO:0000256" key="1">
    <source>
        <dbReference type="SAM" id="MobiDB-lite"/>
    </source>
</evidence>
<sequence>MSELMRMLILVEMISLLPPVLLQFELTRMLPKGSENSSACKADGANISDPARETTNNQEEPREEDLQGQNDGDVLDGNAEQFPVPSDEPYCRQEGESAPPDRQVSPEKLYRAALLRSRFADIIIKARENTTEKGMDSERLKLEEELGRTKKRRESTTPSRGQSFRRAARQALHLMVKTVDINENSQCMEDLEMFRAGPDEHVQSFIDEASADSSQNGLGSFKFPANSNPLEKLGLYMKNDDDEEEEVQPESIEHKPNDTEEGEIY</sequence>
<dbReference type="PANTHER" id="PTHR46136:SF33">
    <property type="entry name" value="TRANSCRIPTION FACTOR GTE10"/>
    <property type="match status" value="1"/>
</dbReference>
<dbReference type="InterPro" id="IPR052442">
    <property type="entry name" value="Env_Response_Regulator"/>
</dbReference>
<feature type="region of interest" description="Disordered" evidence="1">
    <location>
        <begin position="237"/>
        <end position="265"/>
    </location>
</feature>
<name>A0ABD1I4G6_SALDI</name>
<dbReference type="AlphaFoldDB" id="A0ABD1I4G6"/>
<proteinExistence type="predicted"/>
<gene>
    <name evidence="3" type="ORF">AAHA92_06069</name>
</gene>